<evidence type="ECO:0000256" key="11">
    <source>
        <dbReference type="ARBA" id="ARBA00048954"/>
    </source>
</evidence>
<dbReference type="InterPro" id="IPR036185">
    <property type="entry name" value="DNA_heli_DnaB-like_N_sf"/>
</dbReference>
<keyword evidence="14" id="KW-1185">Reference proteome</keyword>
<dbReference type="SUPFAM" id="SSF52540">
    <property type="entry name" value="P-loop containing nucleoside triphosphate hydrolases"/>
    <property type="match status" value="1"/>
</dbReference>
<keyword evidence="6 13" id="KW-0347">Helicase</keyword>
<keyword evidence="8" id="KW-0238">DNA-binding</keyword>
<dbReference type="PROSITE" id="PS51199">
    <property type="entry name" value="SF4_HELICASE"/>
    <property type="match status" value="1"/>
</dbReference>
<evidence type="ECO:0000256" key="6">
    <source>
        <dbReference type="ARBA" id="ARBA00022806"/>
    </source>
</evidence>
<dbReference type="InterPro" id="IPR007693">
    <property type="entry name" value="DNA_helicase_DnaB-like_N"/>
</dbReference>
<dbReference type="Pfam" id="PF03796">
    <property type="entry name" value="DnaB_C"/>
    <property type="match status" value="1"/>
</dbReference>
<dbReference type="InterPro" id="IPR016136">
    <property type="entry name" value="DNA_helicase_N/primase_C"/>
</dbReference>
<proteinExistence type="inferred from homology"/>
<evidence type="ECO:0000256" key="1">
    <source>
        <dbReference type="ARBA" id="ARBA00008428"/>
    </source>
</evidence>
<dbReference type="Gene3D" id="3.40.50.300">
    <property type="entry name" value="P-loop containing nucleotide triphosphate hydrolases"/>
    <property type="match status" value="1"/>
</dbReference>
<evidence type="ECO:0000256" key="3">
    <source>
        <dbReference type="ARBA" id="ARBA00022705"/>
    </source>
</evidence>
<evidence type="ECO:0000256" key="8">
    <source>
        <dbReference type="ARBA" id="ARBA00023125"/>
    </source>
</evidence>
<dbReference type="Proteomes" id="UP001055039">
    <property type="component" value="Unassembled WGS sequence"/>
</dbReference>
<keyword evidence="5" id="KW-0378">Hydrolase</keyword>
<evidence type="ECO:0000256" key="9">
    <source>
        <dbReference type="ARBA" id="ARBA00023235"/>
    </source>
</evidence>
<feature type="domain" description="SF4 helicase" evidence="12">
    <location>
        <begin position="196"/>
        <end position="487"/>
    </location>
</feature>
<evidence type="ECO:0000259" key="12">
    <source>
        <dbReference type="PROSITE" id="PS51199"/>
    </source>
</evidence>
<evidence type="ECO:0000256" key="2">
    <source>
        <dbReference type="ARBA" id="ARBA00022515"/>
    </source>
</evidence>
<dbReference type="Gene3D" id="1.10.860.10">
    <property type="entry name" value="DNAb Helicase, Chain A"/>
    <property type="match status" value="1"/>
</dbReference>
<dbReference type="EC" id="5.6.2.3" evidence="10"/>
<evidence type="ECO:0000256" key="10">
    <source>
        <dbReference type="ARBA" id="ARBA00044969"/>
    </source>
</evidence>
<dbReference type="InterPro" id="IPR007694">
    <property type="entry name" value="DNA_helicase_DnaB-like_C"/>
</dbReference>
<dbReference type="Pfam" id="PF00772">
    <property type="entry name" value="DnaB"/>
    <property type="match status" value="1"/>
</dbReference>
<gene>
    <name evidence="13" type="primary">dnaC_2</name>
    <name evidence="13" type="ORF">LNAOJCKE_3014</name>
</gene>
<dbReference type="EMBL" id="BPRC01000010">
    <property type="protein sequence ID" value="GJE65801.1"/>
    <property type="molecule type" value="Genomic_DNA"/>
</dbReference>
<keyword evidence="4" id="KW-0547">Nucleotide-binding</keyword>
<evidence type="ECO:0000313" key="14">
    <source>
        <dbReference type="Proteomes" id="UP001055039"/>
    </source>
</evidence>
<sequence>MNEHVDPTGFGEIVSFPARSTLLDLPKASFDTEAALIGGVLTQPHILPLVQHLVAPEHFAQETHATIWRTMLALADAGETPNLMRVKSVIGPKLLQTDLGGLNVLQYLASIAKEACTPGSAEEYARVVQQFWQLRELAIATADVREAASFVPSVALQAIYGRIDEIRASFVTRKSTSYSFAEASDALMERITAELQGTAPVLATTGIELFDREIGGGPQPSTMLTIAGRTAMGKSIFGIEAAGAIADQGRASIYHSLEMSHQQVAARLASSELERRGIHLPYGQIMRRGGLTPKQAEMVAGVVHEQRQMPFRVEDGGKRTIGEIAAASDRLANHYARKGVPLGCIVIDHAHIVKPSRAFRREDEGLKEVADGALALAKHLDCPVFLLAQCNRGTEGREDKRPQLSDIRGAGAFEENSDAVIFLYRPAYYIERSQAFRDADPAAQDEHERVKHVLEIIIDKNRAGGANQVVRAWVDPSLNAIRNWQQS</sequence>
<keyword evidence="2" id="KW-0639">Primosome</keyword>
<keyword evidence="9" id="KW-0413">Isomerase</keyword>
<evidence type="ECO:0000313" key="13">
    <source>
        <dbReference type="EMBL" id="GJE65801.1"/>
    </source>
</evidence>
<accession>A0ABQ4UER4</accession>
<dbReference type="RefSeq" id="WP_238225237.1">
    <property type="nucleotide sequence ID" value="NZ_BAAADH010000077.1"/>
</dbReference>
<comment type="caution">
    <text evidence="13">The sequence shown here is derived from an EMBL/GenBank/DDBJ whole genome shotgun (WGS) entry which is preliminary data.</text>
</comment>
<dbReference type="PANTHER" id="PTHR30153:SF2">
    <property type="entry name" value="REPLICATIVE DNA HELICASE"/>
    <property type="match status" value="1"/>
</dbReference>
<evidence type="ECO:0000256" key="5">
    <source>
        <dbReference type="ARBA" id="ARBA00022801"/>
    </source>
</evidence>
<evidence type="ECO:0000256" key="4">
    <source>
        <dbReference type="ARBA" id="ARBA00022741"/>
    </source>
</evidence>
<evidence type="ECO:0000256" key="7">
    <source>
        <dbReference type="ARBA" id="ARBA00022840"/>
    </source>
</evidence>
<name>A0ABQ4UER4_9HYPH</name>
<organism evidence="13 14">
    <name type="scientific">Methylorubrum aminovorans</name>
    <dbReference type="NCBI Taxonomy" id="269069"/>
    <lineage>
        <taxon>Bacteria</taxon>
        <taxon>Pseudomonadati</taxon>
        <taxon>Pseudomonadota</taxon>
        <taxon>Alphaproteobacteria</taxon>
        <taxon>Hyphomicrobiales</taxon>
        <taxon>Methylobacteriaceae</taxon>
        <taxon>Methylorubrum</taxon>
    </lineage>
</organism>
<dbReference type="SUPFAM" id="SSF48024">
    <property type="entry name" value="N-terminal domain of DnaB helicase"/>
    <property type="match status" value="1"/>
</dbReference>
<keyword evidence="3" id="KW-0235">DNA replication</keyword>
<reference evidence="13" key="1">
    <citation type="journal article" date="2021" name="Front. Microbiol.">
        <title>Comprehensive Comparative Genomics and Phenotyping of Methylobacterium Species.</title>
        <authorList>
            <person name="Alessa O."/>
            <person name="Ogura Y."/>
            <person name="Fujitani Y."/>
            <person name="Takami H."/>
            <person name="Hayashi T."/>
            <person name="Sahin N."/>
            <person name="Tani A."/>
        </authorList>
    </citation>
    <scope>NUCLEOTIDE SEQUENCE</scope>
    <source>
        <strain evidence="13">NBRC 15686</strain>
    </source>
</reference>
<comment type="similarity">
    <text evidence="1">Belongs to the helicase family. DnaB subfamily.</text>
</comment>
<dbReference type="InterPro" id="IPR027417">
    <property type="entry name" value="P-loop_NTPase"/>
</dbReference>
<comment type="catalytic activity">
    <reaction evidence="11">
        <text>ATP + H2O = ADP + phosphate + H(+)</text>
        <dbReference type="Rhea" id="RHEA:13065"/>
        <dbReference type="ChEBI" id="CHEBI:15377"/>
        <dbReference type="ChEBI" id="CHEBI:15378"/>
        <dbReference type="ChEBI" id="CHEBI:30616"/>
        <dbReference type="ChEBI" id="CHEBI:43474"/>
        <dbReference type="ChEBI" id="CHEBI:456216"/>
        <dbReference type="EC" id="5.6.2.3"/>
    </reaction>
</comment>
<keyword evidence="7" id="KW-0067">ATP-binding</keyword>
<dbReference type="PANTHER" id="PTHR30153">
    <property type="entry name" value="REPLICATIVE DNA HELICASE DNAB"/>
    <property type="match status" value="1"/>
</dbReference>
<reference evidence="13" key="2">
    <citation type="submission" date="2021-08" db="EMBL/GenBank/DDBJ databases">
        <authorList>
            <person name="Tani A."/>
            <person name="Ola A."/>
            <person name="Ogura Y."/>
            <person name="Katsura K."/>
            <person name="Hayashi T."/>
        </authorList>
    </citation>
    <scope>NUCLEOTIDE SEQUENCE</scope>
    <source>
        <strain evidence="13">NBRC 15686</strain>
    </source>
</reference>
<protein>
    <recommendedName>
        <fullName evidence="10">DNA 5'-3' helicase</fullName>
        <ecNumber evidence="10">5.6.2.3</ecNumber>
    </recommendedName>
</protein>
<dbReference type="GO" id="GO:0004386">
    <property type="term" value="F:helicase activity"/>
    <property type="evidence" value="ECO:0007669"/>
    <property type="project" value="UniProtKB-KW"/>
</dbReference>